<name>A0AAV9CQP6_ACOCL</name>
<dbReference type="SMART" id="SM00612">
    <property type="entry name" value="Kelch"/>
    <property type="match status" value="2"/>
</dbReference>
<dbReference type="Gene3D" id="2.120.10.80">
    <property type="entry name" value="Kelch-type beta propeller"/>
    <property type="match status" value="2"/>
</dbReference>
<keyword evidence="2" id="KW-0880">Kelch repeat</keyword>
<dbReference type="PANTHER" id="PTHR47435:SF4">
    <property type="entry name" value="KELCH REPEAT PROTEIN (AFU_ORTHOLOGUE AFUA_5G12780)"/>
    <property type="match status" value="1"/>
</dbReference>
<dbReference type="FunFam" id="2.120.10.80:FF:000108">
    <property type="entry name" value="Kelch repeat-containing protein"/>
    <property type="match status" value="1"/>
</dbReference>
<reference evidence="5" key="2">
    <citation type="submission" date="2023-06" db="EMBL/GenBank/DDBJ databases">
        <authorList>
            <person name="Ma L."/>
            <person name="Liu K.-W."/>
            <person name="Li Z."/>
            <person name="Hsiao Y.-Y."/>
            <person name="Qi Y."/>
            <person name="Fu T."/>
            <person name="Tang G."/>
            <person name="Zhang D."/>
            <person name="Sun W.-H."/>
            <person name="Liu D.-K."/>
            <person name="Li Y."/>
            <person name="Chen G.-Z."/>
            <person name="Liu X.-D."/>
            <person name="Liao X.-Y."/>
            <person name="Jiang Y.-T."/>
            <person name="Yu X."/>
            <person name="Hao Y."/>
            <person name="Huang J."/>
            <person name="Zhao X.-W."/>
            <person name="Ke S."/>
            <person name="Chen Y.-Y."/>
            <person name="Wu W.-L."/>
            <person name="Hsu J.-L."/>
            <person name="Lin Y.-F."/>
            <person name="Huang M.-D."/>
            <person name="Li C.-Y."/>
            <person name="Huang L."/>
            <person name="Wang Z.-W."/>
            <person name="Zhao X."/>
            <person name="Zhong W.-Y."/>
            <person name="Peng D.-H."/>
            <person name="Ahmad S."/>
            <person name="Lan S."/>
            <person name="Zhang J.-S."/>
            <person name="Tsai W.-C."/>
            <person name="Van De Peer Y."/>
            <person name="Liu Z.-J."/>
        </authorList>
    </citation>
    <scope>NUCLEOTIDE SEQUENCE</scope>
    <source>
        <strain evidence="5">CP</strain>
        <tissue evidence="5">Leaves</tissue>
    </source>
</reference>
<dbReference type="InterPro" id="IPR006652">
    <property type="entry name" value="Kelch_1"/>
</dbReference>
<dbReference type="PANTHER" id="PTHR47435">
    <property type="entry name" value="KELCH REPEAT PROTEIN (AFU_ORTHOLOGUE AFUA_5G12780)"/>
    <property type="match status" value="1"/>
</dbReference>
<gene>
    <name evidence="5" type="primary">NSP2</name>
    <name evidence="5" type="ORF">QJS10_CPB17g00414</name>
</gene>
<dbReference type="AlphaFoldDB" id="A0AAV9CQP6"/>
<dbReference type="InterPro" id="IPR023213">
    <property type="entry name" value="CAT-like_dom_sf"/>
</dbReference>
<reference evidence="5" key="1">
    <citation type="journal article" date="2023" name="Nat. Commun.">
        <title>Diploid and tetraploid genomes of Acorus and the evolution of monocots.</title>
        <authorList>
            <person name="Ma L."/>
            <person name="Liu K.W."/>
            <person name="Li Z."/>
            <person name="Hsiao Y.Y."/>
            <person name="Qi Y."/>
            <person name="Fu T."/>
            <person name="Tang G.D."/>
            <person name="Zhang D."/>
            <person name="Sun W.H."/>
            <person name="Liu D.K."/>
            <person name="Li Y."/>
            <person name="Chen G.Z."/>
            <person name="Liu X.D."/>
            <person name="Liao X.Y."/>
            <person name="Jiang Y.T."/>
            <person name="Yu X."/>
            <person name="Hao Y."/>
            <person name="Huang J."/>
            <person name="Zhao X.W."/>
            <person name="Ke S."/>
            <person name="Chen Y.Y."/>
            <person name="Wu W.L."/>
            <person name="Hsu J.L."/>
            <person name="Lin Y.F."/>
            <person name="Huang M.D."/>
            <person name="Li C.Y."/>
            <person name="Huang L."/>
            <person name="Wang Z.W."/>
            <person name="Zhao X."/>
            <person name="Zhong W.Y."/>
            <person name="Peng D.H."/>
            <person name="Ahmad S."/>
            <person name="Lan S."/>
            <person name="Zhang J.S."/>
            <person name="Tsai W.C."/>
            <person name="Van de Peer Y."/>
            <person name="Liu Z.J."/>
        </authorList>
    </citation>
    <scope>NUCLEOTIDE SEQUENCE</scope>
    <source>
        <strain evidence="5">CP</strain>
    </source>
</reference>
<evidence type="ECO:0000256" key="1">
    <source>
        <dbReference type="ARBA" id="ARBA00001954"/>
    </source>
</evidence>
<dbReference type="Pfam" id="PF24681">
    <property type="entry name" value="Kelch_KLHDC2_KLHL20_DRC7"/>
    <property type="match status" value="1"/>
</dbReference>
<dbReference type="EMBL" id="JAUJYO010000017">
    <property type="protein sequence ID" value="KAK1291433.1"/>
    <property type="molecule type" value="Genomic_DNA"/>
</dbReference>
<accession>A0AAV9CQP6</accession>
<comment type="cofactor">
    <cofactor evidence="1">
        <name>Fe(2+)</name>
        <dbReference type="ChEBI" id="CHEBI:29033"/>
    </cofactor>
</comment>
<organism evidence="5 6">
    <name type="scientific">Acorus calamus</name>
    <name type="common">Sweet flag</name>
    <dbReference type="NCBI Taxonomy" id="4465"/>
    <lineage>
        <taxon>Eukaryota</taxon>
        <taxon>Viridiplantae</taxon>
        <taxon>Streptophyta</taxon>
        <taxon>Embryophyta</taxon>
        <taxon>Tracheophyta</taxon>
        <taxon>Spermatophyta</taxon>
        <taxon>Magnoliopsida</taxon>
        <taxon>Liliopsida</taxon>
        <taxon>Acoraceae</taxon>
        <taxon>Acorus</taxon>
    </lineage>
</organism>
<evidence type="ECO:0000256" key="3">
    <source>
        <dbReference type="ARBA" id="ARBA00022737"/>
    </source>
</evidence>
<evidence type="ECO:0000256" key="4">
    <source>
        <dbReference type="ARBA" id="ARBA00023004"/>
    </source>
</evidence>
<dbReference type="Gene3D" id="3.30.559.10">
    <property type="entry name" value="Chloramphenicol acetyltransferase-like domain"/>
    <property type="match status" value="1"/>
</dbReference>
<evidence type="ECO:0000313" key="5">
    <source>
        <dbReference type="EMBL" id="KAK1291433.1"/>
    </source>
</evidence>
<dbReference type="GO" id="GO:0005829">
    <property type="term" value="C:cytosol"/>
    <property type="evidence" value="ECO:0007669"/>
    <property type="project" value="TreeGrafter"/>
</dbReference>
<evidence type="ECO:0000256" key="2">
    <source>
        <dbReference type="ARBA" id="ARBA00022441"/>
    </source>
</evidence>
<keyword evidence="6" id="KW-1185">Reference proteome</keyword>
<sequence length="359" mass="38760">MDFGWGGPAWVAVPPSEMKNCFALMSARGGDGVEVWACLEEAEMDCQFSQKGTGPGARSSHAITVVGDKAYAFGGEFTPRVPVDNNLHVFDLETSTWSISAATGDIPTPRVGVTMASVGTTLYVFGGRDADHQELDEFYAFDTLTNTWTRIPGDGPPNRSYHSMAADERRVYVFGGCGVSGRLNDLWAYDTVARAWDACPAPGEACRGRGGTGLVVVEGKVWVVYGFAGEEVDDVHAFDVEKRTWERVETGGEKPSARSVFCAARVGRRVVVFGGEVDPSEEGHLGAGRFSGEAYALDTETRMWARAAEGEKGEHHPGARGWCAYAGAVRDGKEGLIVYGGNSPSNDRLDDIYFFEPRL</sequence>
<dbReference type="GO" id="GO:0080028">
    <property type="term" value="P:nitrile biosynthetic process"/>
    <property type="evidence" value="ECO:0007669"/>
    <property type="project" value="TreeGrafter"/>
</dbReference>
<dbReference type="Proteomes" id="UP001180020">
    <property type="component" value="Unassembled WGS sequence"/>
</dbReference>
<proteinExistence type="predicted"/>
<keyword evidence="4" id="KW-0408">Iron</keyword>
<dbReference type="GO" id="GO:0030234">
    <property type="term" value="F:enzyme regulator activity"/>
    <property type="evidence" value="ECO:0007669"/>
    <property type="project" value="TreeGrafter"/>
</dbReference>
<evidence type="ECO:0000313" key="6">
    <source>
        <dbReference type="Proteomes" id="UP001180020"/>
    </source>
</evidence>
<dbReference type="GO" id="GO:0005634">
    <property type="term" value="C:nucleus"/>
    <property type="evidence" value="ECO:0007669"/>
    <property type="project" value="TreeGrafter"/>
</dbReference>
<comment type="caution">
    <text evidence="5">The sequence shown here is derived from an EMBL/GenBank/DDBJ whole genome shotgun (WGS) entry which is preliminary data.</text>
</comment>
<keyword evidence="3" id="KW-0677">Repeat</keyword>
<dbReference type="InterPro" id="IPR015915">
    <property type="entry name" value="Kelch-typ_b-propeller"/>
</dbReference>
<dbReference type="SUPFAM" id="SSF117281">
    <property type="entry name" value="Kelch motif"/>
    <property type="match status" value="1"/>
</dbReference>
<protein>
    <submittedName>
        <fullName evidence="5">Nitrile-specifier protein 2</fullName>
    </submittedName>
</protein>
<dbReference type="GO" id="GO:0019760">
    <property type="term" value="P:glucosinolate metabolic process"/>
    <property type="evidence" value="ECO:0007669"/>
    <property type="project" value="UniProtKB-ARBA"/>
</dbReference>